<dbReference type="OrthoDB" id="7474059at2759"/>
<gene>
    <name evidence="1" type="ORF">DCHRY22_LOCUS13502</name>
</gene>
<comment type="caution">
    <text evidence="1">The sequence shown here is derived from an EMBL/GenBank/DDBJ whole genome shotgun (WGS) entry which is preliminary data.</text>
</comment>
<reference evidence="1" key="1">
    <citation type="submission" date="2021-09" db="EMBL/GenBank/DDBJ databases">
        <authorList>
            <person name="Martin H S."/>
        </authorList>
    </citation>
    <scope>NUCLEOTIDE SEQUENCE</scope>
</reference>
<dbReference type="AlphaFoldDB" id="A0A8J2R0X8"/>
<evidence type="ECO:0000313" key="2">
    <source>
        <dbReference type="Proteomes" id="UP000789524"/>
    </source>
</evidence>
<dbReference type="EMBL" id="CAKASE010000079">
    <property type="protein sequence ID" value="CAG9580034.1"/>
    <property type="molecule type" value="Genomic_DNA"/>
</dbReference>
<keyword evidence="2" id="KW-1185">Reference proteome</keyword>
<protein>
    <submittedName>
        <fullName evidence="1">(African queen) hypothetical protein</fullName>
    </submittedName>
</protein>
<sequence>MTTPVTTVEVIVKDERRLLAICPQFKNVGEINLDGMVGVWRPVYYQVTYNVPCYDMLIRKLTSKEKNQNNEKFGDFNETVIWDDCNLEIKSRDSSRKHFLQGCRKGLGVLENIVVDLKDSTPTLIDETADQWLVMENLLLMKDCVSGKIVIFSRNSYQPKLHEVKKAIKGFGTISEGDWACRDTKRTGKPEAFDGEYESDSDVIFFE</sequence>
<name>A0A8J2R0X8_9NEOP</name>
<organism evidence="1 2">
    <name type="scientific">Danaus chrysippus</name>
    <name type="common">African queen</name>
    <dbReference type="NCBI Taxonomy" id="151541"/>
    <lineage>
        <taxon>Eukaryota</taxon>
        <taxon>Metazoa</taxon>
        <taxon>Ecdysozoa</taxon>
        <taxon>Arthropoda</taxon>
        <taxon>Hexapoda</taxon>
        <taxon>Insecta</taxon>
        <taxon>Pterygota</taxon>
        <taxon>Neoptera</taxon>
        <taxon>Endopterygota</taxon>
        <taxon>Lepidoptera</taxon>
        <taxon>Glossata</taxon>
        <taxon>Ditrysia</taxon>
        <taxon>Papilionoidea</taxon>
        <taxon>Nymphalidae</taxon>
        <taxon>Danainae</taxon>
        <taxon>Danaini</taxon>
        <taxon>Danaina</taxon>
        <taxon>Danaus</taxon>
        <taxon>Anosia</taxon>
    </lineage>
</organism>
<proteinExistence type="predicted"/>
<dbReference type="Proteomes" id="UP000789524">
    <property type="component" value="Unassembled WGS sequence"/>
</dbReference>
<evidence type="ECO:0000313" key="1">
    <source>
        <dbReference type="EMBL" id="CAG9580034.1"/>
    </source>
</evidence>
<accession>A0A8J2R0X8</accession>